<accession>A0A7I9ZI73</accession>
<evidence type="ECO:0000313" key="2">
    <source>
        <dbReference type="Proteomes" id="UP000465304"/>
    </source>
</evidence>
<sequence>MNEPKQSPQARMPVELQLETVIALRKLRSLFSNEIPDIDVGQIWRAEWESVTILGVTLSVEDGYTQFAPVTVDIDYADPYTVILSGEQSPLPVAVAVFASLATPVPVYVLEANLGTLSSGVISEITCVWRASVTGSPPQSIYPLGGQIADLLEVRSLYRQELLSQLTLLAAAVLDGDNVTLNSAASAARLRPSLVAEVLGLPLSTGRQIAVGRYPLSGPQVDRLAASLGCEVEDLALTTVTVPRPLLEALYSPRRFSVVRNIASANGVSYANAVAYLPSAAAARTQHAERRPEDSQQYWEDMLDALVVSGGNAEK</sequence>
<protein>
    <submittedName>
        <fullName evidence="1">Uncharacterized protein</fullName>
    </submittedName>
</protein>
<proteinExistence type="predicted"/>
<dbReference type="Proteomes" id="UP000465304">
    <property type="component" value="Unassembled WGS sequence"/>
</dbReference>
<evidence type="ECO:0000313" key="1">
    <source>
        <dbReference type="EMBL" id="GFH00523.1"/>
    </source>
</evidence>
<gene>
    <name evidence="1" type="ORF">MHIP_10060</name>
</gene>
<comment type="caution">
    <text evidence="1">The sequence shown here is derived from an EMBL/GenBank/DDBJ whole genome shotgun (WGS) entry which is preliminary data.</text>
</comment>
<reference evidence="1 2" key="1">
    <citation type="journal article" date="2019" name="Emerg. Microbes Infect.">
        <title>Comprehensive subspecies identification of 175 nontuberculous mycobacteria species based on 7547 genomic profiles.</title>
        <authorList>
            <person name="Matsumoto Y."/>
            <person name="Kinjo T."/>
            <person name="Motooka D."/>
            <person name="Nabeya D."/>
            <person name="Jung N."/>
            <person name="Uechi K."/>
            <person name="Horii T."/>
            <person name="Iida T."/>
            <person name="Fujita J."/>
            <person name="Nakamura S."/>
        </authorList>
    </citation>
    <scope>NUCLEOTIDE SEQUENCE [LARGE SCALE GENOMIC DNA]</scope>
    <source>
        <strain evidence="1 2">JCM 30996</strain>
    </source>
</reference>
<keyword evidence="2" id="KW-1185">Reference proteome</keyword>
<dbReference type="EMBL" id="BLLB01000002">
    <property type="protein sequence ID" value="GFH00523.1"/>
    <property type="molecule type" value="Genomic_DNA"/>
</dbReference>
<name>A0A7I9ZI73_9MYCO</name>
<dbReference type="AlphaFoldDB" id="A0A7I9ZI73"/>
<dbReference type="RefSeq" id="WP_163887489.1">
    <property type="nucleotide sequence ID" value="NZ_BLLB01000002.1"/>
</dbReference>
<organism evidence="1 2">
    <name type="scientific">Mycolicibacterium hippocampi</name>
    <dbReference type="NCBI Taxonomy" id="659824"/>
    <lineage>
        <taxon>Bacteria</taxon>
        <taxon>Bacillati</taxon>
        <taxon>Actinomycetota</taxon>
        <taxon>Actinomycetes</taxon>
        <taxon>Mycobacteriales</taxon>
        <taxon>Mycobacteriaceae</taxon>
        <taxon>Mycolicibacterium</taxon>
    </lineage>
</organism>